<accession>A0A6M3IQA2</accession>
<dbReference type="EMBL" id="MT142148">
    <property type="protein sequence ID" value="QJA75212.1"/>
    <property type="molecule type" value="Genomic_DNA"/>
</dbReference>
<dbReference type="EMBL" id="MT141371">
    <property type="protein sequence ID" value="QJA59478.1"/>
    <property type="molecule type" value="Genomic_DNA"/>
</dbReference>
<proteinExistence type="predicted"/>
<organism evidence="1">
    <name type="scientific">viral metagenome</name>
    <dbReference type="NCBI Taxonomy" id="1070528"/>
    <lineage>
        <taxon>unclassified sequences</taxon>
        <taxon>metagenomes</taxon>
        <taxon>organismal metagenomes</taxon>
    </lineage>
</organism>
<dbReference type="AlphaFoldDB" id="A0A6M3IQA2"/>
<name>A0A6M3IQA2_9ZZZZ</name>
<evidence type="ECO:0000313" key="1">
    <source>
        <dbReference type="EMBL" id="QJA59478.1"/>
    </source>
</evidence>
<gene>
    <name evidence="2" type="ORF">MM415A01857_0005</name>
    <name evidence="1" type="ORF">MM415B01290_0011</name>
</gene>
<evidence type="ECO:0000313" key="2">
    <source>
        <dbReference type="EMBL" id="QJA75212.1"/>
    </source>
</evidence>
<reference evidence="1" key="1">
    <citation type="submission" date="2020-03" db="EMBL/GenBank/DDBJ databases">
        <title>The deep terrestrial virosphere.</title>
        <authorList>
            <person name="Holmfeldt K."/>
            <person name="Nilsson E."/>
            <person name="Simone D."/>
            <person name="Lopez-Fernandez M."/>
            <person name="Wu X."/>
            <person name="de Brujin I."/>
            <person name="Lundin D."/>
            <person name="Andersson A."/>
            <person name="Bertilsson S."/>
            <person name="Dopson M."/>
        </authorList>
    </citation>
    <scope>NUCLEOTIDE SEQUENCE</scope>
    <source>
        <strain evidence="2">MM415A01857</strain>
        <strain evidence="1">MM415B01290</strain>
    </source>
</reference>
<protein>
    <submittedName>
        <fullName evidence="1">Uncharacterized protein</fullName>
    </submittedName>
</protein>
<sequence length="62" mass="7077">MMAYELYPLCEKHKIRHETVEIGGGYTNIRCPLCEKEEREGFIQCITGGNVKTLQDLFGGKK</sequence>